<dbReference type="PANTHER" id="PTHR46825:SF15">
    <property type="entry name" value="BETA-LACTAMASE-RELATED DOMAIN-CONTAINING PROTEIN"/>
    <property type="match status" value="1"/>
</dbReference>
<dbReference type="RefSeq" id="WP_091791844.1">
    <property type="nucleotide sequence ID" value="NZ_FNAF01000006.1"/>
</dbReference>
<dbReference type="InterPro" id="IPR001466">
    <property type="entry name" value="Beta-lactam-related"/>
</dbReference>
<feature type="domain" description="Peptidase S12 Pab87-related C-terminal" evidence="2">
    <location>
        <begin position="386"/>
        <end position="478"/>
    </location>
</feature>
<protein>
    <submittedName>
        <fullName evidence="3">CubicO group peptidase, beta-lactamase class C family</fullName>
    </submittedName>
</protein>
<dbReference type="Gene3D" id="3.40.710.10">
    <property type="entry name" value="DD-peptidase/beta-lactamase superfamily"/>
    <property type="match status" value="1"/>
</dbReference>
<keyword evidence="4" id="KW-1185">Reference proteome</keyword>
<dbReference type="EMBL" id="FNAF01000006">
    <property type="protein sequence ID" value="SDD73686.1"/>
    <property type="molecule type" value="Genomic_DNA"/>
</dbReference>
<dbReference type="AlphaFoldDB" id="A0A1G6X8M4"/>
<evidence type="ECO:0000313" key="3">
    <source>
        <dbReference type="EMBL" id="SDD73686.1"/>
    </source>
</evidence>
<dbReference type="InterPro" id="IPR021860">
    <property type="entry name" value="Peptidase_S12_Pab87-rel_C"/>
</dbReference>
<dbReference type="SUPFAM" id="SSF56601">
    <property type="entry name" value="beta-lactamase/transpeptidase-like"/>
    <property type="match status" value="1"/>
</dbReference>
<dbReference type="Proteomes" id="UP000198995">
    <property type="component" value="Unassembled WGS sequence"/>
</dbReference>
<organism evidence="3 4">
    <name type="scientific">Peptococcus niger</name>
    <dbReference type="NCBI Taxonomy" id="2741"/>
    <lineage>
        <taxon>Bacteria</taxon>
        <taxon>Bacillati</taxon>
        <taxon>Bacillota</taxon>
        <taxon>Clostridia</taxon>
        <taxon>Eubacteriales</taxon>
        <taxon>Peptococcaceae</taxon>
        <taxon>Peptococcus</taxon>
    </lineage>
</organism>
<dbReference type="STRING" id="2741.SAMN04489866_10664"/>
<evidence type="ECO:0000259" key="1">
    <source>
        <dbReference type="Pfam" id="PF00144"/>
    </source>
</evidence>
<sequence length="487" mass="56040">MREIDIISNEYVENELKIHNIPGMAIGVIKDGKTILSKGYGVADVEKKTKLDSQSLFGIASCTKSFTAALIAMLVDQGKLDYDAPIIEYLSDFRMYDDYSTKTCTIRDMMNHRTGIPGHDSLYTDEIDRAELFKRLRYIEPNAPIRMKTQYNNVVYTLVGYIAERISGMQWDDMIREWIFEPLGMTNSNTTISELRASCNIAEPHWRQDDGTIVKIKNWSVSPGEPCAAINSCLDDMMKWIQFHLNMGEWNGKQLISKQCMEEMHRWAVPFPMWSVQIDEIPPIQGYSMGWIEDYYRGNDLVYHVGEIEGYCSLMCFLPKKNIGVMIMINNHNSAILIEQSILYTILDNVLGLEKTHDWSAFFESQKGQWGGFYLDEVINLMPDKPVTGTKPSHELESYIGEYWNPGYGKIKILKEENQLKAIFRGMAQPMVHYHYDIFKMPNIKMDTLVVTAPVTFYTNAYDGSIDRFDIPLEPSVKPIIFTRQAK</sequence>
<dbReference type="OrthoDB" id="9797709at2"/>
<reference evidence="3 4" key="1">
    <citation type="submission" date="2016-10" db="EMBL/GenBank/DDBJ databases">
        <authorList>
            <person name="de Groot N.N."/>
        </authorList>
    </citation>
    <scope>NUCLEOTIDE SEQUENCE [LARGE SCALE GENOMIC DNA]</scope>
    <source>
        <strain evidence="3 4">DSM 20475</strain>
    </source>
</reference>
<name>A0A1G6X8M4_PEPNI</name>
<dbReference type="Pfam" id="PF11954">
    <property type="entry name" value="DUF3471"/>
    <property type="match status" value="1"/>
</dbReference>
<evidence type="ECO:0000259" key="2">
    <source>
        <dbReference type="Pfam" id="PF11954"/>
    </source>
</evidence>
<dbReference type="InterPro" id="IPR012338">
    <property type="entry name" value="Beta-lactam/transpept-like"/>
</dbReference>
<feature type="domain" description="Beta-lactamase-related" evidence="1">
    <location>
        <begin position="11"/>
        <end position="332"/>
    </location>
</feature>
<dbReference type="InterPro" id="IPR050491">
    <property type="entry name" value="AmpC-like"/>
</dbReference>
<evidence type="ECO:0000313" key="4">
    <source>
        <dbReference type="Proteomes" id="UP000198995"/>
    </source>
</evidence>
<dbReference type="Pfam" id="PF00144">
    <property type="entry name" value="Beta-lactamase"/>
    <property type="match status" value="1"/>
</dbReference>
<gene>
    <name evidence="3" type="ORF">SAMN04489866_10664</name>
</gene>
<accession>A0A1G6X8M4</accession>
<dbReference type="PANTHER" id="PTHR46825">
    <property type="entry name" value="D-ALANYL-D-ALANINE-CARBOXYPEPTIDASE/ENDOPEPTIDASE AMPH"/>
    <property type="match status" value="1"/>
</dbReference>
<proteinExistence type="predicted"/>
<dbReference type="Gene3D" id="2.40.128.600">
    <property type="match status" value="1"/>
</dbReference>